<organism evidence="1">
    <name type="scientific">Thermogemmatispora argillosa</name>
    <dbReference type="NCBI Taxonomy" id="2045280"/>
    <lineage>
        <taxon>Bacteria</taxon>
        <taxon>Bacillati</taxon>
        <taxon>Chloroflexota</taxon>
        <taxon>Ktedonobacteria</taxon>
        <taxon>Thermogemmatisporales</taxon>
        <taxon>Thermogemmatisporaceae</taxon>
        <taxon>Thermogemmatispora</taxon>
    </lineage>
</organism>
<protein>
    <submittedName>
        <fullName evidence="1">4-oxalocrotonate decarboxylase</fullName>
    </submittedName>
</protein>
<dbReference type="AlphaFoldDB" id="A0A455SZ29"/>
<reference evidence="1" key="1">
    <citation type="submission" date="2018-12" db="EMBL/GenBank/DDBJ databases">
        <title>Novel natural products biosynthetic potential of the class Ktedonobacteria.</title>
        <authorList>
            <person name="Zheng Y."/>
            <person name="Saitou A."/>
            <person name="Wang C.M."/>
            <person name="Toyoda A."/>
            <person name="Minakuchi Y."/>
            <person name="Sekiguchi Y."/>
            <person name="Ueda K."/>
            <person name="Takano H."/>
            <person name="Sakai Y."/>
            <person name="Yokota A."/>
            <person name="Yabe S."/>
        </authorList>
    </citation>
    <scope>NUCLEOTIDE SEQUENCE</scope>
    <source>
        <strain evidence="1">A3-2</strain>
    </source>
</reference>
<dbReference type="GO" id="GO:0008684">
    <property type="term" value="F:2-oxopent-4-enoate hydratase activity"/>
    <property type="evidence" value="ECO:0007669"/>
    <property type="project" value="TreeGrafter"/>
</dbReference>
<proteinExistence type="predicted"/>
<dbReference type="Gene3D" id="3.90.850.10">
    <property type="entry name" value="Fumarylacetoacetase-like, C-terminal domain"/>
    <property type="match status" value="1"/>
</dbReference>
<accession>A0A455SZ29</accession>
<name>A0A455SZ29_9CHLR</name>
<dbReference type="InterPro" id="IPR036663">
    <property type="entry name" value="Fumarylacetoacetase_C_sf"/>
</dbReference>
<dbReference type="PANTHER" id="PTHR30143">
    <property type="entry name" value="ACID HYDRATASE"/>
    <property type="match status" value="1"/>
</dbReference>
<sequence length="245" mass="26585">MMSRPITPEEVALLEAVRSARAARYTVAGNRFHLAARQAYRIQEHLGAHRTVRGYKLGLVSPAKQAQMGITTPIYGRIYNDMLLKQPVVPLSRFIQPRFEPEIVILLGQDLPPTAAIQQAQQIIAVAYLGIDLLDSIWAGYRFTLAEVIADNASGGGFSRGEQALVWPVKGTLRLFIDECAVAEGSLEALGPVEDHLLWLAHEVGGLKAGQLIYLGSPISARPAIPGDVRVEGPQGSWLVATFVG</sequence>
<dbReference type="InterPro" id="IPR050772">
    <property type="entry name" value="Hydratase-Decarb/MhpD_sf"/>
</dbReference>
<dbReference type="PANTHER" id="PTHR30143:SF0">
    <property type="entry name" value="2-KETO-4-PENTENOATE HYDRATASE"/>
    <property type="match status" value="1"/>
</dbReference>
<evidence type="ECO:0000313" key="1">
    <source>
        <dbReference type="EMBL" id="BBH92142.1"/>
    </source>
</evidence>
<dbReference type="EMBL" id="AP019377">
    <property type="protein sequence ID" value="BBH92142.1"/>
    <property type="molecule type" value="Genomic_DNA"/>
</dbReference>
<dbReference type="SUPFAM" id="SSF56529">
    <property type="entry name" value="FAH"/>
    <property type="match status" value="1"/>
</dbReference>
<dbReference type="GO" id="GO:0005737">
    <property type="term" value="C:cytoplasm"/>
    <property type="evidence" value="ECO:0007669"/>
    <property type="project" value="TreeGrafter"/>
</dbReference>
<gene>
    <name evidence="1" type="ORF">KTA_03410</name>
</gene>